<feature type="non-terminal residue" evidence="1">
    <location>
        <position position="1"/>
    </location>
</feature>
<dbReference type="AlphaFoldDB" id="A0A812T153"/>
<reference evidence="1" key="1">
    <citation type="submission" date="2021-02" db="EMBL/GenBank/DDBJ databases">
        <authorList>
            <person name="Dougan E. K."/>
            <person name="Rhodes N."/>
            <person name="Thang M."/>
            <person name="Chan C."/>
        </authorList>
    </citation>
    <scope>NUCLEOTIDE SEQUENCE</scope>
</reference>
<keyword evidence="2" id="KW-1185">Reference proteome</keyword>
<evidence type="ECO:0000313" key="2">
    <source>
        <dbReference type="Proteomes" id="UP000601435"/>
    </source>
</evidence>
<dbReference type="Proteomes" id="UP000601435">
    <property type="component" value="Unassembled WGS sequence"/>
</dbReference>
<sequence>ARPLPKGYRLAWWGRCCRKAEAKDLSRCFELSPGWVIDPTDHPGSLLQYCAAPGPSEASTLACTTKIHTGGGAGFGCWLFQTRHCVAKGEQLLMPYNKRFFEERGLQRVN</sequence>
<feature type="non-terminal residue" evidence="1">
    <location>
        <position position="110"/>
    </location>
</feature>
<gene>
    <name evidence="1" type="primary">cpr-6</name>
    <name evidence="1" type="ORF">SNEC2469_LOCUS14268</name>
</gene>
<dbReference type="EMBL" id="CAJNJA010022868">
    <property type="protein sequence ID" value="CAE7501118.1"/>
    <property type="molecule type" value="Genomic_DNA"/>
</dbReference>
<organism evidence="1 2">
    <name type="scientific">Symbiodinium necroappetens</name>
    <dbReference type="NCBI Taxonomy" id="1628268"/>
    <lineage>
        <taxon>Eukaryota</taxon>
        <taxon>Sar</taxon>
        <taxon>Alveolata</taxon>
        <taxon>Dinophyceae</taxon>
        <taxon>Suessiales</taxon>
        <taxon>Symbiodiniaceae</taxon>
        <taxon>Symbiodinium</taxon>
    </lineage>
</organism>
<proteinExistence type="predicted"/>
<dbReference type="OrthoDB" id="416542at2759"/>
<comment type="caution">
    <text evidence="1">The sequence shown here is derived from an EMBL/GenBank/DDBJ whole genome shotgun (WGS) entry which is preliminary data.</text>
</comment>
<protein>
    <submittedName>
        <fullName evidence="1">Cpr-6 protein</fullName>
    </submittedName>
</protein>
<accession>A0A812T153</accession>
<evidence type="ECO:0000313" key="1">
    <source>
        <dbReference type="EMBL" id="CAE7501118.1"/>
    </source>
</evidence>
<name>A0A812T153_9DINO</name>